<gene>
    <name evidence="1" type="ORF">FNZ23_12690</name>
</gene>
<dbReference type="AlphaFoldDB" id="A0A553ZIP8"/>
<evidence type="ECO:0000313" key="1">
    <source>
        <dbReference type="EMBL" id="TSB41325.1"/>
    </source>
</evidence>
<dbReference type="EMBL" id="VKLS01000122">
    <property type="protein sequence ID" value="TSB41325.1"/>
    <property type="molecule type" value="Genomic_DNA"/>
</dbReference>
<proteinExistence type="predicted"/>
<dbReference type="Proteomes" id="UP000320888">
    <property type="component" value="Unassembled WGS sequence"/>
</dbReference>
<dbReference type="RefSeq" id="WP_143940269.1">
    <property type="nucleotide sequence ID" value="NZ_VKLS01000122.1"/>
</dbReference>
<name>A0A553ZIP8_9ACTN</name>
<reference evidence="1 2" key="1">
    <citation type="submission" date="2019-07" db="EMBL/GenBank/DDBJ databases">
        <title>Draft genome for Streptomyces benahoarensis MZ03-48.</title>
        <authorList>
            <person name="Gonzalez-Pimentel J.L."/>
        </authorList>
    </citation>
    <scope>NUCLEOTIDE SEQUENCE [LARGE SCALE GENOMIC DNA]</scope>
    <source>
        <strain evidence="1 2">MZ03-48</strain>
    </source>
</reference>
<accession>A0A553ZIP8</accession>
<keyword evidence="2" id="KW-1185">Reference proteome</keyword>
<dbReference type="OrthoDB" id="4213256at2"/>
<protein>
    <submittedName>
        <fullName evidence="1">Uncharacterized protein</fullName>
    </submittedName>
</protein>
<organism evidence="1 2">
    <name type="scientific">Streptomyces benahoarensis</name>
    <dbReference type="NCBI Taxonomy" id="2595054"/>
    <lineage>
        <taxon>Bacteria</taxon>
        <taxon>Bacillati</taxon>
        <taxon>Actinomycetota</taxon>
        <taxon>Actinomycetes</taxon>
        <taxon>Kitasatosporales</taxon>
        <taxon>Streptomycetaceae</taxon>
        <taxon>Streptomyces</taxon>
    </lineage>
</organism>
<comment type="caution">
    <text evidence="1">The sequence shown here is derived from an EMBL/GenBank/DDBJ whole genome shotgun (WGS) entry which is preliminary data.</text>
</comment>
<evidence type="ECO:0000313" key="2">
    <source>
        <dbReference type="Proteomes" id="UP000320888"/>
    </source>
</evidence>
<sequence>MTVDEHEHWKSLTIRRPGDVPTATPLAWQINKHTEHNDRLMNNSLPADFKYEVQRGDAGDALAVIALRESMRHDIEAGRGVRVLDAIQLGATWNEVAAALDITPDDARALLCKWADGQHNLYRHDVEHGQQRPLGLAPDRYAAMLALTELGDDEVARHV</sequence>